<dbReference type="Pfam" id="PF14246">
    <property type="entry name" value="TetR_C_7"/>
    <property type="match status" value="1"/>
</dbReference>
<feature type="DNA-binding region" description="H-T-H motif" evidence="4">
    <location>
        <begin position="57"/>
        <end position="76"/>
    </location>
</feature>
<dbReference type="PANTHER" id="PTHR30055:SF119">
    <property type="entry name" value="NALC"/>
    <property type="match status" value="1"/>
</dbReference>
<dbReference type="FunFam" id="1.10.10.60:FF:000141">
    <property type="entry name" value="TetR family transcriptional regulator"/>
    <property type="match status" value="1"/>
</dbReference>
<comment type="caution">
    <text evidence="7">The sequence shown here is derived from an EMBL/GenBank/DDBJ whole genome shotgun (WGS) entry which is preliminary data.</text>
</comment>
<gene>
    <name evidence="7" type="ORF">H7F49_05055</name>
</gene>
<evidence type="ECO:0000256" key="3">
    <source>
        <dbReference type="ARBA" id="ARBA00023163"/>
    </source>
</evidence>
<name>A0A7X1KBC7_9SPHN</name>
<keyword evidence="1" id="KW-0805">Transcription regulation</keyword>
<feature type="region of interest" description="Disordered" evidence="5">
    <location>
        <begin position="1"/>
        <end position="34"/>
    </location>
</feature>
<dbReference type="EMBL" id="JACLAU010000004">
    <property type="protein sequence ID" value="MBC2651063.1"/>
    <property type="molecule type" value="Genomic_DNA"/>
</dbReference>
<dbReference type="Proteomes" id="UP000520156">
    <property type="component" value="Unassembled WGS sequence"/>
</dbReference>
<evidence type="ECO:0000256" key="1">
    <source>
        <dbReference type="ARBA" id="ARBA00023015"/>
    </source>
</evidence>
<dbReference type="PRINTS" id="PR00455">
    <property type="entry name" value="HTHTETR"/>
</dbReference>
<dbReference type="SUPFAM" id="SSF48498">
    <property type="entry name" value="Tetracyclin repressor-like, C-terminal domain"/>
    <property type="match status" value="1"/>
</dbReference>
<dbReference type="PROSITE" id="PS50977">
    <property type="entry name" value="HTH_TETR_2"/>
    <property type="match status" value="1"/>
</dbReference>
<keyword evidence="2 4" id="KW-0238">DNA-binding</keyword>
<keyword evidence="8" id="KW-1185">Reference proteome</keyword>
<dbReference type="AlphaFoldDB" id="A0A7X1KBC7"/>
<feature type="compositionally biased region" description="Basic and acidic residues" evidence="5">
    <location>
        <begin position="25"/>
        <end position="34"/>
    </location>
</feature>
<dbReference type="InterPro" id="IPR001647">
    <property type="entry name" value="HTH_TetR"/>
</dbReference>
<dbReference type="RefSeq" id="WP_185682480.1">
    <property type="nucleotide sequence ID" value="NZ_JACLAU010000004.1"/>
</dbReference>
<dbReference type="Pfam" id="PF00440">
    <property type="entry name" value="TetR_N"/>
    <property type="match status" value="1"/>
</dbReference>
<evidence type="ECO:0000256" key="5">
    <source>
        <dbReference type="SAM" id="MobiDB-lite"/>
    </source>
</evidence>
<dbReference type="Gene3D" id="1.10.10.60">
    <property type="entry name" value="Homeodomain-like"/>
    <property type="match status" value="1"/>
</dbReference>
<feature type="domain" description="HTH tetR-type" evidence="6">
    <location>
        <begin position="34"/>
        <end position="94"/>
    </location>
</feature>
<dbReference type="Gene3D" id="1.10.357.10">
    <property type="entry name" value="Tetracycline Repressor, domain 2"/>
    <property type="match status" value="1"/>
</dbReference>
<proteinExistence type="predicted"/>
<dbReference type="PANTHER" id="PTHR30055">
    <property type="entry name" value="HTH-TYPE TRANSCRIPTIONAL REGULATOR RUTR"/>
    <property type="match status" value="1"/>
</dbReference>
<sequence>MPTSEPPAGCIEGDVPERGVGYGDRPSRRETRREERRDAILEVATRYFLEHGYAGTTMSGIAASLGGSKGTLWSYYASKELLFGDVLDRATRDFREQLSMVLNRDEPVESALLQVCIKFLTRIINPDGIALHRLVVGEAGRFPEMGRIFYERVLQRVHSLLARFIADAMEQGDLLADDPEEAASVLTALCTAGHHQKLLVGIIDRVPDDQAERWAARAVEKFLRAYR</sequence>
<accession>A0A7X1KBC7</accession>
<evidence type="ECO:0000259" key="6">
    <source>
        <dbReference type="PROSITE" id="PS50977"/>
    </source>
</evidence>
<evidence type="ECO:0000256" key="2">
    <source>
        <dbReference type="ARBA" id="ARBA00023125"/>
    </source>
</evidence>
<evidence type="ECO:0000313" key="7">
    <source>
        <dbReference type="EMBL" id="MBC2651063.1"/>
    </source>
</evidence>
<dbReference type="InterPro" id="IPR039536">
    <property type="entry name" value="TetR_C_Proteobacteria"/>
</dbReference>
<dbReference type="InterPro" id="IPR036271">
    <property type="entry name" value="Tet_transcr_reg_TetR-rel_C_sf"/>
</dbReference>
<evidence type="ECO:0000313" key="8">
    <source>
        <dbReference type="Proteomes" id="UP000520156"/>
    </source>
</evidence>
<dbReference type="SUPFAM" id="SSF46689">
    <property type="entry name" value="Homeodomain-like"/>
    <property type="match status" value="1"/>
</dbReference>
<organism evidence="7 8">
    <name type="scientific">Novosphingobium aerophilum</name>
    <dbReference type="NCBI Taxonomy" id="2839843"/>
    <lineage>
        <taxon>Bacteria</taxon>
        <taxon>Pseudomonadati</taxon>
        <taxon>Pseudomonadota</taxon>
        <taxon>Alphaproteobacteria</taxon>
        <taxon>Sphingomonadales</taxon>
        <taxon>Sphingomonadaceae</taxon>
        <taxon>Novosphingobium</taxon>
    </lineage>
</organism>
<keyword evidence="3" id="KW-0804">Transcription</keyword>
<dbReference type="GO" id="GO:0000976">
    <property type="term" value="F:transcription cis-regulatory region binding"/>
    <property type="evidence" value="ECO:0007669"/>
    <property type="project" value="TreeGrafter"/>
</dbReference>
<protein>
    <submittedName>
        <fullName evidence="7">TetR/AcrR family transcriptional regulator</fullName>
    </submittedName>
</protein>
<dbReference type="InterPro" id="IPR009057">
    <property type="entry name" value="Homeodomain-like_sf"/>
</dbReference>
<evidence type="ECO:0000256" key="4">
    <source>
        <dbReference type="PROSITE-ProRule" id="PRU00335"/>
    </source>
</evidence>
<reference evidence="7 8" key="1">
    <citation type="submission" date="2020-08" db="EMBL/GenBank/DDBJ databases">
        <title>The genome sequence of Novosphingobium flavum 4Y4.</title>
        <authorList>
            <person name="Liu Y."/>
        </authorList>
    </citation>
    <scope>NUCLEOTIDE SEQUENCE [LARGE SCALE GENOMIC DNA]</scope>
    <source>
        <strain evidence="7 8">4Y4</strain>
    </source>
</reference>
<dbReference type="InterPro" id="IPR050109">
    <property type="entry name" value="HTH-type_TetR-like_transc_reg"/>
</dbReference>
<dbReference type="GO" id="GO:0003700">
    <property type="term" value="F:DNA-binding transcription factor activity"/>
    <property type="evidence" value="ECO:0007669"/>
    <property type="project" value="TreeGrafter"/>
</dbReference>